<organism evidence="2 3">
    <name type="scientific">Anopheles dirus</name>
    <dbReference type="NCBI Taxonomy" id="7168"/>
    <lineage>
        <taxon>Eukaryota</taxon>
        <taxon>Metazoa</taxon>
        <taxon>Ecdysozoa</taxon>
        <taxon>Arthropoda</taxon>
        <taxon>Hexapoda</taxon>
        <taxon>Insecta</taxon>
        <taxon>Pterygota</taxon>
        <taxon>Neoptera</taxon>
        <taxon>Endopterygota</taxon>
        <taxon>Diptera</taxon>
        <taxon>Nematocera</taxon>
        <taxon>Culicoidea</taxon>
        <taxon>Culicidae</taxon>
        <taxon>Anophelinae</taxon>
        <taxon>Anopheles</taxon>
    </lineage>
</organism>
<accession>A0A182NW53</accession>
<dbReference type="VEuPathDB" id="VectorBase:ADIR014137"/>
<evidence type="ECO:0000313" key="3">
    <source>
        <dbReference type="Proteomes" id="UP000075884"/>
    </source>
</evidence>
<reference evidence="3" key="1">
    <citation type="submission" date="2013-03" db="EMBL/GenBank/DDBJ databases">
        <title>The Genome Sequence of Anopheles dirus WRAIR2.</title>
        <authorList>
            <consortium name="The Broad Institute Genomics Platform"/>
            <person name="Neafsey D.E."/>
            <person name="Walton C."/>
            <person name="Walker B."/>
            <person name="Young S.K."/>
            <person name="Zeng Q."/>
            <person name="Gargeya S."/>
            <person name="Fitzgerald M."/>
            <person name="Haas B."/>
            <person name="Abouelleil A."/>
            <person name="Allen A.W."/>
            <person name="Alvarado L."/>
            <person name="Arachchi H.M."/>
            <person name="Berlin A.M."/>
            <person name="Chapman S.B."/>
            <person name="Gainer-Dewar J."/>
            <person name="Goldberg J."/>
            <person name="Griggs A."/>
            <person name="Gujja S."/>
            <person name="Hansen M."/>
            <person name="Howarth C."/>
            <person name="Imamovic A."/>
            <person name="Ireland A."/>
            <person name="Larimer J."/>
            <person name="McCowan C."/>
            <person name="Murphy C."/>
            <person name="Pearson M."/>
            <person name="Poon T.W."/>
            <person name="Priest M."/>
            <person name="Roberts A."/>
            <person name="Saif S."/>
            <person name="Shea T."/>
            <person name="Sisk P."/>
            <person name="Sykes S."/>
            <person name="Wortman J."/>
            <person name="Nusbaum C."/>
            <person name="Birren B."/>
        </authorList>
    </citation>
    <scope>NUCLEOTIDE SEQUENCE [LARGE SCALE GENOMIC DNA]</scope>
    <source>
        <strain evidence="3">WRAIR2</strain>
    </source>
</reference>
<name>A0A182NW53_9DIPT</name>
<evidence type="ECO:0000313" key="2">
    <source>
        <dbReference type="EnsemblMetazoa" id="ADIR014137-PA"/>
    </source>
</evidence>
<protein>
    <submittedName>
        <fullName evidence="2">Uncharacterized protein</fullName>
    </submittedName>
</protein>
<keyword evidence="3" id="KW-1185">Reference proteome</keyword>
<dbReference type="Proteomes" id="UP000075884">
    <property type="component" value="Unassembled WGS sequence"/>
</dbReference>
<dbReference type="AlphaFoldDB" id="A0A182NW53"/>
<proteinExistence type="predicted"/>
<reference evidence="2" key="2">
    <citation type="submission" date="2020-05" db="UniProtKB">
        <authorList>
            <consortium name="EnsemblMetazoa"/>
        </authorList>
    </citation>
    <scope>IDENTIFICATION</scope>
    <source>
        <strain evidence="2">WRAIR2</strain>
    </source>
</reference>
<evidence type="ECO:0000256" key="1">
    <source>
        <dbReference type="SAM" id="MobiDB-lite"/>
    </source>
</evidence>
<feature type="region of interest" description="Disordered" evidence="1">
    <location>
        <begin position="1"/>
        <end position="40"/>
    </location>
</feature>
<sequence>EPSDLPCGRQKGSAPGSEFPARSSTRLPESIGGGIESQEAGQTLPVAVETCVRCGKVARGPGTSRSDDFHPNGLYAQLVIRVISQSHAPAAATNTHTNTHEHFGRFR</sequence>
<dbReference type="EnsemblMetazoa" id="ADIR014137-RA">
    <property type="protein sequence ID" value="ADIR014137-PA"/>
    <property type="gene ID" value="ADIR014137"/>
</dbReference>